<feature type="domain" description="Formyl transferase N-terminal" evidence="2">
    <location>
        <begin position="67"/>
        <end position="189"/>
    </location>
</feature>
<dbReference type="SUPFAM" id="SSF50486">
    <property type="entry name" value="FMT C-terminal domain-like"/>
    <property type="match status" value="1"/>
</dbReference>
<dbReference type="AlphaFoldDB" id="A0AAP2Z171"/>
<dbReference type="InterPro" id="IPR002376">
    <property type="entry name" value="Formyl_transf_N"/>
</dbReference>
<accession>A0AAP2Z171</accession>
<proteinExistence type="predicted"/>
<dbReference type="PANTHER" id="PTHR11138">
    <property type="entry name" value="METHIONYL-TRNA FORMYLTRANSFERASE"/>
    <property type="match status" value="1"/>
</dbReference>
<dbReference type="InterPro" id="IPR036477">
    <property type="entry name" value="Formyl_transf_N_sf"/>
</dbReference>
<dbReference type="GO" id="GO:0004479">
    <property type="term" value="F:methionyl-tRNA formyltransferase activity"/>
    <property type="evidence" value="ECO:0007669"/>
    <property type="project" value="TreeGrafter"/>
</dbReference>
<gene>
    <name evidence="4" type="ORF">OB960_12320</name>
</gene>
<dbReference type="SUPFAM" id="SSF53328">
    <property type="entry name" value="Formyltransferase"/>
    <property type="match status" value="1"/>
</dbReference>
<dbReference type="GO" id="GO:0005829">
    <property type="term" value="C:cytosol"/>
    <property type="evidence" value="ECO:0007669"/>
    <property type="project" value="TreeGrafter"/>
</dbReference>
<feature type="compositionally biased region" description="Low complexity" evidence="1">
    <location>
        <begin position="328"/>
        <end position="352"/>
    </location>
</feature>
<dbReference type="InterPro" id="IPR011034">
    <property type="entry name" value="Formyl_transferase-like_C_sf"/>
</dbReference>
<feature type="region of interest" description="Disordered" evidence="1">
    <location>
        <begin position="306"/>
        <end position="361"/>
    </location>
</feature>
<evidence type="ECO:0000313" key="4">
    <source>
        <dbReference type="EMBL" id="MCU4742184.1"/>
    </source>
</evidence>
<comment type="caution">
    <text evidence="4">The sequence shown here is derived from an EMBL/GenBank/DDBJ whole genome shotgun (WGS) entry which is preliminary data.</text>
</comment>
<dbReference type="Proteomes" id="UP001321018">
    <property type="component" value="Unassembled WGS sequence"/>
</dbReference>
<dbReference type="Pfam" id="PF00551">
    <property type="entry name" value="Formyl_trans_N"/>
    <property type="match status" value="1"/>
</dbReference>
<dbReference type="EMBL" id="JAOPKA010000006">
    <property type="protein sequence ID" value="MCU4742184.1"/>
    <property type="molecule type" value="Genomic_DNA"/>
</dbReference>
<dbReference type="InterPro" id="IPR005793">
    <property type="entry name" value="Formyl_trans_C"/>
</dbReference>
<evidence type="ECO:0000313" key="5">
    <source>
        <dbReference type="Proteomes" id="UP001321018"/>
    </source>
</evidence>
<dbReference type="Gene3D" id="3.40.50.12230">
    <property type="match status" value="1"/>
</dbReference>
<evidence type="ECO:0000259" key="2">
    <source>
        <dbReference type="Pfam" id="PF00551"/>
    </source>
</evidence>
<sequence>MNVPSDSSIVYVGCTAPARDVLETLLEHDAPITEIVSIDPEMASKHGVCGYASFADVADEHDIPIYYPSTYSMNDEDVAHFRELDTDLMIVNGWQRLIPESVLKTATYGALGNHGSAFGLPKGRGRSPLNWSLIEDRDRFLLSVITLDPGADSGDIVTTRKFDITDHDTIETLYYKVTMCMKEMLLEVVGPILREQQEYETQREDEATYYPKRNPEDGEIHWGDGTTEVHNLVRAVADPYPGAFTFADGERVMIWDARPFSSDLEPRAEAGTVVEVFWTGDFVVATADGTLLVTEYEADSWKPTVGATFESRGDNDRVDSVDHQHNLTSGSSSSGSTANSNSNSNTDSNTGTITVETDVDA</sequence>
<name>A0AAP2Z171_9EURY</name>
<feature type="domain" description="Formyl transferase C-terminal" evidence="3">
    <location>
        <begin position="214"/>
        <end position="303"/>
    </location>
</feature>
<dbReference type="Pfam" id="PF02911">
    <property type="entry name" value="Formyl_trans_C"/>
    <property type="match status" value="1"/>
</dbReference>
<evidence type="ECO:0000259" key="3">
    <source>
        <dbReference type="Pfam" id="PF02911"/>
    </source>
</evidence>
<dbReference type="RefSeq" id="WP_338004015.1">
    <property type="nucleotide sequence ID" value="NZ_JAOPKA010000006.1"/>
</dbReference>
<dbReference type="CDD" id="cd08702">
    <property type="entry name" value="Arna_FMT_C"/>
    <property type="match status" value="1"/>
</dbReference>
<organism evidence="4 5">
    <name type="scientific">Natronoglomus mannanivorans</name>
    <dbReference type="NCBI Taxonomy" id="2979990"/>
    <lineage>
        <taxon>Archaea</taxon>
        <taxon>Methanobacteriati</taxon>
        <taxon>Methanobacteriota</taxon>
        <taxon>Stenosarchaea group</taxon>
        <taxon>Halobacteria</taxon>
        <taxon>Halobacteriales</taxon>
        <taxon>Natrialbaceae</taxon>
        <taxon>Natronoglomus</taxon>
    </lineage>
</organism>
<feature type="compositionally biased region" description="Basic and acidic residues" evidence="1">
    <location>
        <begin position="311"/>
        <end position="325"/>
    </location>
</feature>
<reference evidence="4" key="1">
    <citation type="submission" date="2022-09" db="EMBL/GenBank/DDBJ databases">
        <title>Enrichment on poylsaccharides allowed isolation of novel metabolic and taxonomic groups of Haloarchaea.</title>
        <authorList>
            <person name="Sorokin D.Y."/>
            <person name="Elcheninov A.G."/>
            <person name="Khizhniak T.V."/>
            <person name="Kolganova T.V."/>
            <person name="Kublanov I.V."/>
        </authorList>
    </citation>
    <scope>NUCLEOTIDE SEQUENCE</scope>
    <source>
        <strain evidence="4">AArc-xg1-1</strain>
    </source>
</reference>
<protein>
    <submittedName>
        <fullName evidence="4">Methionyl-tRNA formyltransferase</fullName>
    </submittedName>
</protein>
<dbReference type="PANTHER" id="PTHR11138:SF5">
    <property type="entry name" value="METHIONYL-TRNA FORMYLTRANSFERASE, MITOCHONDRIAL"/>
    <property type="match status" value="1"/>
</dbReference>
<evidence type="ECO:0000256" key="1">
    <source>
        <dbReference type="SAM" id="MobiDB-lite"/>
    </source>
</evidence>